<dbReference type="InterPro" id="IPR007055">
    <property type="entry name" value="BON_dom"/>
</dbReference>
<dbReference type="InterPro" id="IPR051686">
    <property type="entry name" value="Lipoprotein_DolP"/>
</dbReference>
<dbReference type="Proteomes" id="UP000054740">
    <property type="component" value="Unassembled WGS sequence"/>
</dbReference>
<dbReference type="PROSITE" id="PS50914">
    <property type="entry name" value="BON"/>
    <property type="match status" value="1"/>
</dbReference>
<dbReference type="PANTHER" id="PTHR34606:SF15">
    <property type="entry name" value="BON DOMAIN-CONTAINING PROTEIN"/>
    <property type="match status" value="1"/>
</dbReference>
<dbReference type="Pfam" id="PF04972">
    <property type="entry name" value="BON"/>
    <property type="match status" value="1"/>
</dbReference>
<feature type="domain" description="BON" evidence="2">
    <location>
        <begin position="33"/>
        <end position="101"/>
    </location>
</feature>
<evidence type="ECO:0000313" key="3">
    <source>
        <dbReference type="EMBL" id="SAL37550.1"/>
    </source>
</evidence>
<keyword evidence="4" id="KW-1185">Reference proteome</keyword>
<dbReference type="Gene3D" id="3.30.1340.30">
    <property type="match status" value="1"/>
</dbReference>
<dbReference type="AlphaFoldDB" id="A0A158H1G3"/>
<dbReference type="SMART" id="SM00749">
    <property type="entry name" value="BON"/>
    <property type="match status" value="1"/>
</dbReference>
<sequence>MASVSFDANAQSSATPEAPLASAASSTKATKQANRALVKEVVRALTKTKGLQSNAITVRANNGAVILEGAVPEQAQMDLATRAAASVPGVTSVKSALTLSTF</sequence>
<name>A0A158H1G3_CABCO</name>
<proteinExistence type="predicted"/>
<evidence type="ECO:0000259" key="2">
    <source>
        <dbReference type="PROSITE" id="PS50914"/>
    </source>
</evidence>
<organism evidence="3 4">
    <name type="scientific">Caballeronia cordobensis</name>
    <name type="common">Burkholderia cordobensis</name>
    <dbReference type="NCBI Taxonomy" id="1353886"/>
    <lineage>
        <taxon>Bacteria</taxon>
        <taxon>Pseudomonadati</taxon>
        <taxon>Pseudomonadota</taxon>
        <taxon>Betaproteobacteria</taxon>
        <taxon>Burkholderiales</taxon>
        <taxon>Burkholderiaceae</taxon>
        <taxon>Caballeronia</taxon>
    </lineage>
</organism>
<feature type="compositionally biased region" description="Polar residues" evidence="1">
    <location>
        <begin position="1"/>
        <end position="15"/>
    </location>
</feature>
<dbReference type="EMBL" id="FCNY02000006">
    <property type="protein sequence ID" value="SAL37550.1"/>
    <property type="molecule type" value="Genomic_DNA"/>
</dbReference>
<accession>A0A158H1G3</accession>
<feature type="region of interest" description="Disordered" evidence="1">
    <location>
        <begin position="1"/>
        <end position="30"/>
    </location>
</feature>
<reference evidence="4" key="1">
    <citation type="submission" date="2016-01" db="EMBL/GenBank/DDBJ databases">
        <authorList>
            <person name="Peeters C."/>
        </authorList>
    </citation>
    <scope>NUCLEOTIDE SEQUENCE [LARGE SCALE GENOMIC DNA]</scope>
</reference>
<dbReference type="InterPro" id="IPR014004">
    <property type="entry name" value="Transpt-assoc_nodulatn_dom_bac"/>
</dbReference>
<evidence type="ECO:0000256" key="1">
    <source>
        <dbReference type="SAM" id="MobiDB-lite"/>
    </source>
</evidence>
<evidence type="ECO:0000313" key="4">
    <source>
        <dbReference type="Proteomes" id="UP000054740"/>
    </source>
</evidence>
<feature type="compositionally biased region" description="Low complexity" evidence="1">
    <location>
        <begin position="21"/>
        <end position="30"/>
    </location>
</feature>
<dbReference type="PANTHER" id="PTHR34606">
    <property type="entry name" value="BON DOMAIN-CONTAINING PROTEIN"/>
    <property type="match status" value="1"/>
</dbReference>
<gene>
    <name evidence="3" type="ORF">AWB70_02721</name>
</gene>
<protein>
    <submittedName>
        <fullName evidence="3">Transport-associated protein</fullName>
    </submittedName>
</protein>